<dbReference type="PANTHER" id="PTHR37946">
    <property type="entry name" value="SLL1969 PROTEIN"/>
    <property type="match status" value="1"/>
</dbReference>
<dbReference type="Proteomes" id="UP000315525">
    <property type="component" value="Unassembled WGS sequence"/>
</dbReference>
<dbReference type="EMBL" id="SOJN01000149">
    <property type="protein sequence ID" value="TET43687.1"/>
    <property type="molecule type" value="Genomic_DNA"/>
</dbReference>
<accession>A0A523UMC5</accession>
<proteinExistence type="predicted"/>
<evidence type="ECO:0008006" key="2">
    <source>
        <dbReference type="Google" id="ProtNLM"/>
    </source>
</evidence>
<evidence type="ECO:0000313" key="1">
    <source>
        <dbReference type="EMBL" id="TET43687.1"/>
    </source>
</evidence>
<organism evidence="1">
    <name type="scientific">candidate division TA06 bacterium</name>
    <dbReference type="NCBI Taxonomy" id="2250710"/>
    <lineage>
        <taxon>Bacteria</taxon>
        <taxon>Bacteria division TA06</taxon>
    </lineage>
</organism>
<comment type="caution">
    <text evidence="1">The sequence shown here is derived from an EMBL/GenBank/DDBJ whole genome shotgun (WGS) entry which is preliminary data.</text>
</comment>
<protein>
    <recommendedName>
        <fullName evidence="2">Alpha/beta hydrolase</fullName>
    </recommendedName>
</protein>
<gene>
    <name evidence="1" type="ORF">E3J62_12570</name>
</gene>
<dbReference type="AlphaFoldDB" id="A0A523UMC5"/>
<name>A0A523UMC5_UNCT6</name>
<sequence>MAKRSLLILHGWSGTSQSLRPLSSFLKKHGFAVVDIWLADYLSMNDEITIQDLGQAMGSALKDKKIPERRHSFDVIVHSTGGPVVRQYLIHYFLGKPEKCPIRHLVMLAPANFGSALAHIGKSMIGRLRLGWKWDHFLQTGTKVLEALELASPASWAMAEQDLFNPANRIFKQEHVYTTILIGTDVYPGLAGSFHKNGSDGTVYVSTANLNAAYIKVVFKTPKGYDVQKQNRYYDPIAFGVLYNRNHRTIVEPGKDKTLADLLIKSLKIKSADEYKTHIKHLNEVSGETFGKGLKDPERKERYHQYQHAVIRVHDQFGEGIRDYFVEFFQKKGDRADTVMQKVQKDILEKVRKYSRDASYRSFLFDITDLQKEILKKDKRVDMSLCAAALSKRIRYHDPEDSLTVASQRNKTLLAPNTTLLVDIELPRIQDERIFRFKKA</sequence>
<dbReference type="InterPro" id="IPR029058">
    <property type="entry name" value="AB_hydrolase_fold"/>
</dbReference>
<dbReference type="PANTHER" id="PTHR37946:SF1">
    <property type="entry name" value="SLL1969 PROTEIN"/>
    <property type="match status" value="1"/>
</dbReference>
<dbReference type="Gene3D" id="3.40.50.1820">
    <property type="entry name" value="alpha/beta hydrolase"/>
    <property type="match status" value="1"/>
</dbReference>
<dbReference type="SUPFAM" id="SSF53474">
    <property type="entry name" value="alpha/beta-Hydrolases"/>
    <property type="match status" value="1"/>
</dbReference>
<reference evidence="1" key="1">
    <citation type="submission" date="2019-03" db="EMBL/GenBank/DDBJ databases">
        <title>Metabolic potential of uncultured bacteria and archaea associated with petroleum seepage in deep-sea sediments.</title>
        <authorList>
            <person name="Dong X."/>
            <person name="Hubert C."/>
        </authorList>
    </citation>
    <scope>NUCLEOTIDE SEQUENCE [LARGE SCALE GENOMIC DNA]</scope>
    <source>
        <strain evidence="1">E44_bin18</strain>
    </source>
</reference>